<proteinExistence type="predicted"/>
<reference evidence="1" key="1">
    <citation type="submission" date="2020-04" db="EMBL/GenBank/DDBJ databases">
        <authorList>
            <person name="Alioto T."/>
            <person name="Alioto T."/>
            <person name="Gomez Garrido J."/>
        </authorList>
    </citation>
    <scope>NUCLEOTIDE SEQUENCE</scope>
    <source>
        <strain evidence="1">A484AB</strain>
    </source>
</reference>
<organism evidence="1 2">
    <name type="scientific">Paramuricea clavata</name>
    <name type="common">Red gorgonian</name>
    <name type="synonym">Violescent sea-whip</name>
    <dbReference type="NCBI Taxonomy" id="317549"/>
    <lineage>
        <taxon>Eukaryota</taxon>
        <taxon>Metazoa</taxon>
        <taxon>Cnidaria</taxon>
        <taxon>Anthozoa</taxon>
        <taxon>Octocorallia</taxon>
        <taxon>Malacalcyonacea</taxon>
        <taxon>Plexauridae</taxon>
        <taxon>Paramuricea</taxon>
    </lineage>
</organism>
<evidence type="ECO:0000313" key="1">
    <source>
        <dbReference type="EMBL" id="CAB3999282.1"/>
    </source>
</evidence>
<name>A0A6S7HYH6_PARCT</name>
<gene>
    <name evidence="1" type="ORF">PACLA_8A078837</name>
</gene>
<comment type="caution">
    <text evidence="1">The sequence shown here is derived from an EMBL/GenBank/DDBJ whole genome shotgun (WGS) entry which is preliminary data.</text>
</comment>
<accession>A0A6S7HYH6</accession>
<protein>
    <submittedName>
        <fullName evidence="1">Uncharacterized protein</fullName>
    </submittedName>
</protein>
<dbReference type="EMBL" id="CACRXK020003555">
    <property type="protein sequence ID" value="CAB3999282.1"/>
    <property type="molecule type" value="Genomic_DNA"/>
</dbReference>
<dbReference type="AlphaFoldDB" id="A0A6S7HYH6"/>
<sequence length="277" mass="31710">MDLNSYGNIKLTVTLVPAIVVTIACIIVWRRYPKSEELMLIIMKGIISRKNIDNRPTYLVCNRKLPSSKRRHFMYNSIFIITICVMCFSTVAIIEVTYECLHDPDLDCFKKKDDVKLSEFLIEYDESPINCSTISRGDFVICYRLTAFDPERAFIGTAAGYLLFKMLNFGLLIVAHVMLLVTQKLPETLVNRFKIGFALSILAVLFIPLLLRIFLDEVESAFRKMSYTVVLQFLCLAADLVHLVLLPWEKFSKSKEYYGDASLPDNADALENELEMA</sequence>
<dbReference type="Proteomes" id="UP001152795">
    <property type="component" value="Unassembled WGS sequence"/>
</dbReference>
<evidence type="ECO:0000313" key="2">
    <source>
        <dbReference type="Proteomes" id="UP001152795"/>
    </source>
</evidence>
<keyword evidence="2" id="KW-1185">Reference proteome</keyword>